<feature type="compositionally biased region" description="Low complexity" evidence="1">
    <location>
        <begin position="136"/>
        <end position="150"/>
    </location>
</feature>
<feature type="compositionally biased region" description="Polar residues" evidence="1">
    <location>
        <begin position="59"/>
        <end position="68"/>
    </location>
</feature>
<evidence type="ECO:0000256" key="1">
    <source>
        <dbReference type="SAM" id="MobiDB-lite"/>
    </source>
</evidence>
<feature type="compositionally biased region" description="Polar residues" evidence="1">
    <location>
        <begin position="77"/>
        <end position="96"/>
    </location>
</feature>
<keyword evidence="2" id="KW-1133">Transmembrane helix</keyword>
<dbReference type="HOGENOM" id="CLU_1462406_0_0_1"/>
<proteinExistence type="predicted"/>
<sequence>MNKGILIGSLILSTVLFVFLTFLLIVLIKEAKNDKADKRKSDAQAQELGNNEGDGRKQAGNTVSNKGSGTAALFHQHSPNVNANQNSTRQNRSVSSPGDGGYSPANTSSNAEQGANTPPANSMPRADPSGSPGSHATNNSAVPPNSSSSSWTWGGVLSNLVSYPVSLFSYITGTIRRRLTGSDST</sequence>
<evidence type="ECO:0000313" key="4">
    <source>
        <dbReference type="Proteomes" id="UP000011081"/>
    </source>
</evidence>
<dbReference type="EMBL" id="GL877454">
    <property type="protein sequence ID" value="ELA46260.1"/>
    <property type="molecule type" value="Genomic_DNA"/>
</dbReference>
<name>L2GT30_VAVCU</name>
<keyword evidence="2" id="KW-0472">Membrane</keyword>
<keyword evidence="2" id="KW-0812">Transmembrane</keyword>
<dbReference type="GeneID" id="19880133"/>
<accession>L2GT30</accession>
<dbReference type="InParanoid" id="L2GT30"/>
<protein>
    <submittedName>
        <fullName evidence="3">Uncharacterized protein</fullName>
    </submittedName>
</protein>
<reference evidence="4" key="1">
    <citation type="submission" date="2011-03" db="EMBL/GenBank/DDBJ databases">
        <title>The genome sequence of Vavraia culicis strain floridensis.</title>
        <authorList>
            <consortium name="The Broad Institute Genome Sequencing Platform"/>
            <person name="Cuomo C."/>
            <person name="Becnel J."/>
            <person name="Sanscrainte N."/>
            <person name="Young S.K."/>
            <person name="Zeng Q."/>
            <person name="Gargeya S."/>
            <person name="Fitzgerald M."/>
            <person name="Haas B."/>
            <person name="Abouelleil A."/>
            <person name="Alvarado L."/>
            <person name="Arachchi H.M."/>
            <person name="Berlin A."/>
            <person name="Chapman S.B."/>
            <person name="Gearin G."/>
            <person name="Goldberg J."/>
            <person name="Griggs A."/>
            <person name="Gujja S."/>
            <person name="Hansen M."/>
            <person name="Heiman D."/>
            <person name="Howarth C."/>
            <person name="Larimer J."/>
            <person name="Lui A."/>
            <person name="MacDonald P.J.P."/>
            <person name="McCowen C."/>
            <person name="Montmayeur A."/>
            <person name="Murphy C."/>
            <person name="Neiman D."/>
            <person name="Pearson M."/>
            <person name="Priest M."/>
            <person name="Roberts A."/>
            <person name="Saif S."/>
            <person name="Shea T."/>
            <person name="Sisk P."/>
            <person name="Stolte C."/>
            <person name="Sykes S."/>
            <person name="Wortman J."/>
            <person name="Nusbaum C."/>
            <person name="Birren B."/>
        </authorList>
    </citation>
    <scope>NUCLEOTIDE SEQUENCE [LARGE SCALE GENOMIC DNA]</scope>
    <source>
        <strain evidence="4">floridensis</strain>
    </source>
</reference>
<gene>
    <name evidence="3" type="ORF">VCUG_02269</name>
</gene>
<dbReference type="RefSeq" id="XP_008075279.1">
    <property type="nucleotide sequence ID" value="XM_008077088.1"/>
</dbReference>
<dbReference type="VEuPathDB" id="MicrosporidiaDB:VCUG_02269"/>
<organism evidence="3 4">
    <name type="scientific">Vavraia culicis (isolate floridensis)</name>
    <name type="common">Microsporidian parasite</name>
    <dbReference type="NCBI Taxonomy" id="948595"/>
    <lineage>
        <taxon>Eukaryota</taxon>
        <taxon>Fungi</taxon>
        <taxon>Fungi incertae sedis</taxon>
        <taxon>Microsporidia</taxon>
        <taxon>Pleistophoridae</taxon>
        <taxon>Vavraia</taxon>
    </lineage>
</organism>
<feature type="region of interest" description="Disordered" evidence="1">
    <location>
        <begin position="34"/>
        <end position="150"/>
    </location>
</feature>
<dbReference type="AlphaFoldDB" id="L2GT30"/>
<evidence type="ECO:0000256" key="2">
    <source>
        <dbReference type="SAM" id="Phobius"/>
    </source>
</evidence>
<feature type="compositionally biased region" description="Polar residues" evidence="1">
    <location>
        <begin position="104"/>
        <end position="120"/>
    </location>
</feature>
<evidence type="ECO:0000313" key="3">
    <source>
        <dbReference type="EMBL" id="ELA46260.1"/>
    </source>
</evidence>
<feature type="transmembrane region" description="Helical" evidence="2">
    <location>
        <begin position="6"/>
        <end position="28"/>
    </location>
</feature>
<dbReference type="Proteomes" id="UP000011081">
    <property type="component" value="Unassembled WGS sequence"/>
</dbReference>
<keyword evidence="4" id="KW-1185">Reference proteome</keyword>